<dbReference type="RefSeq" id="WP_169299601.1">
    <property type="nucleotide sequence ID" value="NZ_JABBNI010000058.1"/>
</dbReference>
<evidence type="ECO:0000313" key="2">
    <source>
        <dbReference type="Proteomes" id="UP000537131"/>
    </source>
</evidence>
<accession>A0A7Y0EKE8</accession>
<proteinExistence type="predicted"/>
<sequence length="46" mass="5392">MYEAAKDAVIAYEREDIKSAEQCLEKMDMCSKEVFTLMNEMKKLLN</sequence>
<dbReference type="EMBL" id="JABBNI010000058">
    <property type="protein sequence ID" value="NMM65017.1"/>
    <property type="molecule type" value="Genomic_DNA"/>
</dbReference>
<dbReference type="Proteomes" id="UP000537131">
    <property type="component" value="Unassembled WGS sequence"/>
</dbReference>
<gene>
    <name evidence="1" type="ORF">HBE96_20715</name>
</gene>
<organism evidence="1 2">
    <name type="scientific">Clostridium muellerianum</name>
    <dbReference type="NCBI Taxonomy" id="2716538"/>
    <lineage>
        <taxon>Bacteria</taxon>
        <taxon>Bacillati</taxon>
        <taxon>Bacillota</taxon>
        <taxon>Clostridia</taxon>
        <taxon>Eubacteriales</taxon>
        <taxon>Clostridiaceae</taxon>
        <taxon>Clostridium</taxon>
    </lineage>
</organism>
<reference evidence="1 2" key="1">
    <citation type="submission" date="2020-06" db="EMBL/GenBank/DDBJ databases">
        <title>Complete Genome Sequence of Clostridium muelleri sp. nov. P21T, an Acid-Alcohol Producing Acetogen Isolated from Old Hay.</title>
        <authorList>
            <person name="Duncan K.E."/>
            <person name="Tanner R.S."/>
        </authorList>
    </citation>
    <scope>NUCLEOTIDE SEQUENCE [LARGE SCALE GENOMIC DNA]</scope>
    <source>
        <strain evidence="1 2">P21</strain>
    </source>
</reference>
<name>A0A7Y0EKE8_9CLOT</name>
<dbReference type="AlphaFoldDB" id="A0A7Y0EKE8"/>
<protein>
    <submittedName>
        <fullName evidence="1">Uncharacterized protein</fullName>
    </submittedName>
</protein>
<comment type="caution">
    <text evidence="1">The sequence shown here is derived from an EMBL/GenBank/DDBJ whole genome shotgun (WGS) entry which is preliminary data.</text>
</comment>
<evidence type="ECO:0000313" key="1">
    <source>
        <dbReference type="EMBL" id="NMM65017.1"/>
    </source>
</evidence>
<keyword evidence="2" id="KW-1185">Reference proteome</keyword>